<name>A0A6P2CDR1_9NOCA</name>
<accession>A0A6P2CDR1</accession>
<evidence type="ECO:0000313" key="2">
    <source>
        <dbReference type="EMBL" id="TXG90869.1"/>
    </source>
</evidence>
<organism evidence="2 3">
    <name type="scientific">Rhodococcus rhodnii</name>
    <dbReference type="NCBI Taxonomy" id="38312"/>
    <lineage>
        <taxon>Bacteria</taxon>
        <taxon>Bacillati</taxon>
        <taxon>Actinomycetota</taxon>
        <taxon>Actinomycetes</taxon>
        <taxon>Mycobacteriales</taxon>
        <taxon>Nocardiaceae</taxon>
        <taxon>Rhodococcus</taxon>
    </lineage>
</organism>
<feature type="domain" description="DUF4439" evidence="1">
    <location>
        <begin position="13"/>
        <end position="148"/>
    </location>
</feature>
<evidence type="ECO:0000313" key="3">
    <source>
        <dbReference type="Proteomes" id="UP000471120"/>
    </source>
</evidence>
<evidence type="ECO:0000259" key="1">
    <source>
        <dbReference type="Pfam" id="PF14530"/>
    </source>
</evidence>
<dbReference type="Gene3D" id="1.20.1260.10">
    <property type="match status" value="1"/>
</dbReference>
<dbReference type="Pfam" id="PF14530">
    <property type="entry name" value="DUF4439"/>
    <property type="match status" value="1"/>
</dbReference>
<comment type="caution">
    <text evidence="2">The sequence shown here is derived from an EMBL/GenBank/DDBJ whole genome shotgun (WGS) entry which is preliminary data.</text>
</comment>
<sequence length="149" mass="15415">MTAPTGERPDSGALLDALAAEHGAVFAYGIAGAFANPDRAGAIDADLAAHRATRDATIDLARELGLDPPPAAAGYTMPIEVTDPISAARLAEQVEADCAQAWRATAEAASDERVRTVAIDVLAETAVRRSRWRVVLGDAPATVAFPGQP</sequence>
<dbReference type="Proteomes" id="UP000471120">
    <property type="component" value="Unassembled WGS sequence"/>
</dbReference>
<dbReference type="InterPro" id="IPR029447">
    <property type="entry name" value="DUF4439"/>
</dbReference>
<dbReference type="EMBL" id="QRCM01000001">
    <property type="protein sequence ID" value="TXG90869.1"/>
    <property type="molecule type" value="Genomic_DNA"/>
</dbReference>
<dbReference type="SUPFAM" id="SSF47240">
    <property type="entry name" value="Ferritin-like"/>
    <property type="match status" value="1"/>
</dbReference>
<dbReference type="AlphaFoldDB" id="A0A6P2CDR1"/>
<dbReference type="InterPro" id="IPR009078">
    <property type="entry name" value="Ferritin-like_SF"/>
</dbReference>
<proteinExistence type="predicted"/>
<dbReference type="RefSeq" id="WP_010838733.1">
    <property type="nucleotide sequence ID" value="NZ_QRCM01000001.1"/>
</dbReference>
<gene>
    <name evidence="2" type="ORF">DW322_12325</name>
</gene>
<dbReference type="CDD" id="cd00657">
    <property type="entry name" value="Ferritin_like"/>
    <property type="match status" value="1"/>
</dbReference>
<dbReference type="InterPro" id="IPR012347">
    <property type="entry name" value="Ferritin-like"/>
</dbReference>
<reference evidence="2 3" key="1">
    <citation type="submission" date="2018-07" db="EMBL/GenBank/DDBJ databases">
        <title>Genome sequence of Rhodococcus rhodnii ATCC 35071 from Rhodnius prolixus.</title>
        <authorList>
            <person name="Patel V."/>
            <person name="Vogel K.J."/>
        </authorList>
    </citation>
    <scope>NUCLEOTIDE SEQUENCE [LARGE SCALE GENOMIC DNA]</scope>
    <source>
        <strain evidence="2 3">ATCC 35071</strain>
    </source>
</reference>
<protein>
    <submittedName>
        <fullName evidence="2">DUF4439 domain-containing protein</fullName>
    </submittedName>
</protein>